<feature type="transmembrane region" description="Helical" evidence="6">
    <location>
        <begin position="146"/>
        <end position="165"/>
    </location>
</feature>
<dbReference type="AlphaFoldDB" id="A0AAD9UDC2"/>
<organism evidence="7 8">
    <name type="scientific">Ridgeia piscesae</name>
    <name type="common">Tubeworm</name>
    <dbReference type="NCBI Taxonomy" id="27915"/>
    <lineage>
        <taxon>Eukaryota</taxon>
        <taxon>Metazoa</taxon>
        <taxon>Spiralia</taxon>
        <taxon>Lophotrochozoa</taxon>
        <taxon>Annelida</taxon>
        <taxon>Polychaeta</taxon>
        <taxon>Sedentaria</taxon>
        <taxon>Canalipalpata</taxon>
        <taxon>Sabellida</taxon>
        <taxon>Siboglinidae</taxon>
        <taxon>Ridgeia</taxon>
    </lineage>
</organism>
<keyword evidence="8" id="KW-1185">Reference proteome</keyword>
<evidence type="ECO:0000313" key="8">
    <source>
        <dbReference type="Proteomes" id="UP001209878"/>
    </source>
</evidence>
<evidence type="ECO:0000256" key="4">
    <source>
        <dbReference type="ARBA" id="ARBA00022989"/>
    </source>
</evidence>
<protein>
    <recommendedName>
        <fullName evidence="6">Golgi apparatus membrane protein TVP23 homolog</fullName>
    </recommendedName>
</protein>
<keyword evidence="5 6" id="KW-0472">Membrane</keyword>
<sequence>MATRTMIGSDETEDVTLNFGEEHEPKKTLRHPVAVFFHLCFRVLAILAYWLCGWFSNSYIVIFVIVVFLLSMDFWTVKNVTGRLLVGLRWWNQVDEDGTSKWIFENRKVASGSVIESQIFWLSQVVTIILWVVFLLGSLLMWNLTWIMVTGVGITMNASNLYGYIRCKIGAGTNMSSAASSFLGKQVLQSMFTSQTQNEATSSTYH</sequence>
<dbReference type="PANTHER" id="PTHR13019:SF25">
    <property type="entry name" value="GOLGI APPARATUS MEMBRANE PROTEIN TVP23 HOMOLOG"/>
    <property type="match status" value="1"/>
</dbReference>
<dbReference type="GO" id="GO:0009306">
    <property type="term" value="P:protein secretion"/>
    <property type="evidence" value="ECO:0007669"/>
    <property type="project" value="TreeGrafter"/>
</dbReference>
<keyword evidence="3 6" id="KW-0812">Transmembrane</keyword>
<feature type="transmembrane region" description="Helical" evidence="6">
    <location>
        <begin position="119"/>
        <end position="140"/>
    </location>
</feature>
<dbReference type="PANTHER" id="PTHR13019">
    <property type="entry name" value="GOLGI APPARATUS MEMBRANE PROTEIN TVP23"/>
    <property type="match status" value="1"/>
</dbReference>
<dbReference type="Proteomes" id="UP001209878">
    <property type="component" value="Unassembled WGS sequence"/>
</dbReference>
<dbReference type="EMBL" id="JAODUO010000241">
    <property type="protein sequence ID" value="KAK2185282.1"/>
    <property type="molecule type" value="Genomic_DNA"/>
</dbReference>
<keyword evidence="4 6" id="KW-1133">Transmembrane helix</keyword>
<proteinExistence type="inferred from homology"/>
<evidence type="ECO:0000256" key="1">
    <source>
        <dbReference type="ARBA" id="ARBA00004141"/>
    </source>
</evidence>
<gene>
    <name evidence="7" type="ORF">NP493_241g06128</name>
</gene>
<comment type="caution">
    <text evidence="7">The sequence shown here is derived from an EMBL/GenBank/DDBJ whole genome shotgun (WGS) entry which is preliminary data.</text>
</comment>
<evidence type="ECO:0000256" key="2">
    <source>
        <dbReference type="ARBA" id="ARBA00005467"/>
    </source>
</evidence>
<comment type="subcellular location">
    <subcellularLocation>
        <location evidence="1 6">Membrane</location>
        <topology evidence="1 6">Multi-pass membrane protein</topology>
    </subcellularLocation>
</comment>
<dbReference type="GO" id="GO:0016192">
    <property type="term" value="P:vesicle-mediated transport"/>
    <property type="evidence" value="ECO:0007669"/>
    <property type="project" value="TreeGrafter"/>
</dbReference>
<name>A0AAD9UDC2_RIDPI</name>
<dbReference type="GO" id="GO:0000139">
    <property type="term" value="C:Golgi membrane"/>
    <property type="evidence" value="ECO:0007669"/>
    <property type="project" value="TreeGrafter"/>
</dbReference>
<evidence type="ECO:0000256" key="6">
    <source>
        <dbReference type="RuleBase" id="RU361206"/>
    </source>
</evidence>
<accession>A0AAD9UDC2</accession>
<evidence type="ECO:0000313" key="7">
    <source>
        <dbReference type="EMBL" id="KAK2185282.1"/>
    </source>
</evidence>
<evidence type="ECO:0000256" key="3">
    <source>
        <dbReference type="ARBA" id="ARBA00022692"/>
    </source>
</evidence>
<dbReference type="InterPro" id="IPR008564">
    <property type="entry name" value="TVP23-like"/>
</dbReference>
<comment type="similarity">
    <text evidence="2 6">Belongs to the TVP23 family.</text>
</comment>
<feature type="transmembrane region" description="Helical" evidence="6">
    <location>
        <begin position="57"/>
        <end position="75"/>
    </location>
</feature>
<dbReference type="Pfam" id="PF05832">
    <property type="entry name" value="DUF846"/>
    <property type="match status" value="1"/>
</dbReference>
<evidence type="ECO:0000256" key="5">
    <source>
        <dbReference type="ARBA" id="ARBA00023136"/>
    </source>
</evidence>
<reference evidence="7" key="1">
    <citation type="journal article" date="2023" name="Mol. Biol. Evol.">
        <title>Third-Generation Sequencing Reveals the Adaptive Role of the Epigenome in Three Deep-Sea Polychaetes.</title>
        <authorList>
            <person name="Perez M."/>
            <person name="Aroh O."/>
            <person name="Sun Y."/>
            <person name="Lan Y."/>
            <person name="Juniper S.K."/>
            <person name="Young C.R."/>
            <person name="Angers B."/>
            <person name="Qian P.Y."/>
        </authorList>
    </citation>
    <scope>NUCLEOTIDE SEQUENCE</scope>
    <source>
        <strain evidence="7">R07B-5</strain>
    </source>
</reference>